<accession>A0A1W5D749</accession>
<sequence>MSLNESDRPFSESEKLYLLAEILKDAAIPANTLVRIIEDAQIEPRWTEISLPHGRSVSACQKAYANLFSRSSDLLVQSLVADSAEQTSASPKKKQKRSLPTGEASTSSARSIQPRPIAFIPVNGQEGTSTVGSGERPKKKRGRPSKAEQEIRAAQAAERGEVYPPLKKVKTPRPSMEGGAPVAIMTTPPTAEAPSPPMLSADKRKRGRAGKVQPETSKKSLEATAHAVEQMQDAVEPLQAEAGQPPGEVVAETQAPEYTSPYHKLAETHEQAEQGDVRMMEPETVRGSYTLQQLSGPPSG</sequence>
<dbReference type="Proteomes" id="UP000192927">
    <property type="component" value="Unassembled WGS sequence"/>
</dbReference>
<keyword evidence="2" id="KW-0238">DNA-binding</keyword>
<reference evidence="3" key="1">
    <citation type="submission" date="2017-03" db="EMBL/GenBank/DDBJ databases">
        <authorList>
            <person name="Sharma R."/>
            <person name="Thines M."/>
        </authorList>
    </citation>
    <scope>NUCLEOTIDE SEQUENCE [LARGE SCALE GENOMIC DNA]</scope>
</reference>
<evidence type="ECO:0000256" key="1">
    <source>
        <dbReference type="SAM" id="MobiDB-lite"/>
    </source>
</evidence>
<dbReference type="AlphaFoldDB" id="A0A1W5D749"/>
<name>A0A1W5D749_9LECA</name>
<protein>
    <submittedName>
        <fullName evidence="2">AT hook, DNA-binding motif</fullName>
    </submittedName>
</protein>
<dbReference type="GO" id="GO:0003677">
    <property type="term" value="F:DNA binding"/>
    <property type="evidence" value="ECO:0007669"/>
    <property type="project" value="UniProtKB-KW"/>
</dbReference>
<feature type="compositionally biased region" description="Basic and acidic residues" evidence="1">
    <location>
        <begin position="264"/>
        <end position="284"/>
    </location>
</feature>
<keyword evidence="3" id="KW-1185">Reference proteome</keyword>
<organism evidence="2 3">
    <name type="scientific">Lasallia pustulata</name>
    <dbReference type="NCBI Taxonomy" id="136370"/>
    <lineage>
        <taxon>Eukaryota</taxon>
        <taxon>Fungi</taxon>
        <taxon>Dikarya</taxon>
        <taxon>Ascomycota</taxon>
        <taxon>Pezizomycotina</taxon>
        <taxon>Lecanoromycetes</taxon>
        <taxon>OSLEUM clade</taxon>
        <taxon>Umbilicariomycetidae</taxon>
        <taxon>Umbilicariales</taxon>
        <taxon>Umbilicariaceae</taxon>
        <taxon>Lasallia</taxon>
    </lineage>
</organism>
<evidence type="ECO:0000313" key="3">
    <source>
        <dbReference type="Proteomes" id="UP000192927"/>
    </source>
</evidence>
<feature type="compositionally biased region" description="Polar residues" evidence="1">
    <location>
        <begin position="287"/>
        <end position="300"/>
    </location>
</feature>
<proteinExistence type="predicted"/>
<dbReference type="EMBL" id="FWEW01003236">
    <property type="protein sequence ID" value="SLM38988.1"/>
    <property type="molecule type" value="Genomic_DNA"/>
</dbReference>
<feature type="region of interest" description="Disordered" evidence="1">
    <location>
        <begin position="83"/>
        <end position="300"/>
    </location>
</feature>
<evidence type="ECO:0000313" key="2">
    <source>
        <dbReference type="EMBL" id="SLM38988.1"/>
    </source>
</evidence>